<dbReference type="InterPro" id="IPR017900">
    <property type="entry name" value="4Fe4S_Fe_S_CS"/>
</dbReference>
<feature type="domain" description="4Fe-4S ferredoxin-type" evidence="5">
    <location>
        <begin position="18"/>
        <end position="47"/>
    </location>
</feature>
<organism evidence="6 7">
    <name type="scientific">Syntrophobacter fumaroxidans (strain DSM 10017 / MPOB)</name>
    <dbReference type="NCBI Taxonomy" id="335543"/>
    <lineage>
        <taxon>Bacteria</taxon>
        <taxon>Pseudomonadati</taxon>
        <taxon>Thermodesulfobacteriota</taxon>
        <taxon>Syntrophobacteria</taxon>
        <taxon>Syntrophobacterales</taxon>
        <taxon>Syntrophobacteraceae</taxon>
        <taxon>Syntrophobacter</taxon>
    </lineage>
</organism>
<dbReference type="PANTHER" id="PTHR43687:SF4">
    <property type="entry name" value="BLR5484 PROTEIN"/>
    <property type="match status" value="1"/>
</dbReference>
<dbReference type="Pfam" id="PF12838">
    <property type="entry name" value="Fer4_7"/>
    <property type="match status" value="1"/>
</dbReference>
<accession>A0LE69</accession>
<evidence type="ECO:0000256" key="2">
    <source>
        <dbReference type="ARBA" id="ARBA00022723"/>
    </source>
</evidence>
<keyword evidence="2" id="KW-0479">Metal-binding</keyword>
<dbReference type="PROSITE" id="PS00198">
    <property type="entry name" value="4FE4S_FER_1"/>
    <property type="match status" value="2"/>
</dbReference>
<dbReference type="GO" id="GO:0046872">
    <property type="term" value="F:metal ion binding"/>
    <property type="evidence" value="ECO:0007669"/>
    <property type="project" value="UniProtKB-KW"/>
</dbReference>
<dbReference type="EMBL" id="CP000478">
    <property type="protein sequence ID" value="ABK15721.1"/>
    <property type="molecule type" value="Genomic_DNA"/>
</dbReference>
<evidence type="ECO:0000313" key="7">
    <source>
        <dbReference type="Proteomes" id="UP000001784"/>
    </source>
</evidence>
<evidence type="ECO:0000313" key="6">
    <source>
        <dbReference type="EMBL" id="ABK15721.1"/>
    </source>
</evidence>
<dbReference type="Gene3D" id="3.30.70.20">
    <property type="match status" value="1"/>
</dbReference>
<evidence type="ECO:0000256" key="1">
    <source>
        <dbReference type="ARBA" id="ARBA00022485"/>
    </source>
</evidence>
<dbReference type="Proteomes" id="UP000001784">
    <property type="component" value="Chromosome"/>
</dbReference>
<keyword evidence="4" id="KW-0411">Iron-sulfur</keyword>
<keyword evidence="1" id="KW-0004">4Fe-4S</keyword>
<dbReference type="eggNOG" id="COG1146">
    <property type="taxonomic scope" value="Bacteria"/>
</dbReference>
<dbReference type="PANTHER" id="PTHR43687">
    <property type="entry name" value="ADENYLYLSULFATE REDUCTASE, BETA SUBUNIT"/>
    <property type="match status" value="1"/>
</dbReference>
<dbReference type="STRING" id="335543.Sfum_0018"/>
<dbReference type="OrthoDB" id="9804603at2"/>
<dbReference type="SUPFAM" id="SSF54862">
    <property type="entry name" value="4Fe-4S ferredoxins"/>
    <property type="match status" value="1"/>
</dbReference>
<keyword evidence="3" id="KW-0408">Iron</keyword>
<dbReference type="InterPro" id="IPR050572">
    <property type="entry name" value="Fe-S_Ferredoxin"/>
</dbReference>
<gene>
    <name evidence="6" type="ordered locus">Sfum_0018</name>
</gene>
<dbReference type="InterPro" id="IPR017896">
    <property type="entry name" value="4Fe4S_Fe-S-bd"/>
</dbReference>
<dbReference type="GO" id="GO:0051539">
    <property type="term" value="F:4 iron, 4 sulfur cluster binding"/>
    <property type="evidence" value="ECO:0007669"/>
    <property type="project" value="UniProtKB-KW"/>
</dbReference>
<name>A0LE69_SYNFM</name>
<dbReference type="InParanoid" id="A0LE69"/>
<keyword evidence="7" id="KW-1185">Reference proteome</keyword>
<dbReference type="PROSITE" id="PS51379">
    <property type="entry name" value="4FE4S_FER_2"/>
    <property type="match status" value="2"/>
</dbReference>
<evidence type="ECO:0000259" key="5">
    <source>
        <dbReference type="PROSITE" id="PS51379"/>
    </source>
</evidence>
<evidence type="ECO:0000256" key="3">
    <source>
        <dbReference type="ARBA" id="ARBA00023004"/>
    </source>
</evidence>
<feature type="domain" description="4Fe-4S ferredoxin-type" evidence="5">
    <location>
        <begin position="54"/>
        <end position="84"/>
    </location>
</feature>
<dbReference type="HOGENOM" id="CLU_139698_5_3_7"/>
<evidence type="ECO:0000256" key="4">
    <source>
        <dbReference type="ARBA" id="ARBA00023014"/>
    </source>
</evidence>
<dbReference type="AlphaFoldDB" id="A0LE69"/>
<sequence>MKYWRIPLDTDQIQVSKGIVYILEERCKGCGFCIEFCPRDVLEMARHYNVKGYHPPRVKKPEDCVNCHYCETICPDFAIYSVEAPAEPKPSEL</sequence>
<dbReference type="KEGG" id="sfu:Sfum_0018"/>
<proteinExistence type="predicted"/>
<reference evidence="6 7" key="1">
    <citation type="submission" date="2006-10" db="EMBL/GenBank/DDBJ databases">
        <title>Complete sequence of Syntrophobacter fumaroxidans MPOB.</title>
        <authorList>
            <consortium name="US DOE Joint Genome Institute"/>
            <person name="Copeland A."/>
            <person name="Lucas S."/>
            <person name="Lapidus A."/>
            <person name="Barry K."/>
            <person name="Detter J.C."/>
            <person name="Glavina del Rio T."/>
            <person name="Hammon N."/>
            <person name="Israni S."/>
            <person name="Pitluck S."/>
            <person name="Goltsman E.G."/>
            <person name="Martinez M."/>
            <person name="Schmutz J."/>
            <person name="Larimer F."/>
            <person name="Land M."/>
            <person name="Hauser L."/>
            <person name="Kyrpides N."/>
            <person name="Kim E."/>
            <person name="Boone D.R."/>
            <person name="Brockman F."/>
            <person name="Culley D."/>
            <person name="Ferry J."/>
            <person name="Gunsalus R."/>
            <person name="McInerney M.J."/>
            <person name="Morrison M."/>
            <person name="Plugge C."/>
            <person name="Rohlin L."/>
            <person name="Scholten J."/>
            <person name="Sieber J."/>
            <person name="Stams A.J.M."/>
            <person name="Worm P."/>
            <person name="Henstra A.M."/>
            <person name="Richardson P."/>
        </authorList>
    </citation>
    <scope>NUCLEOTIDE SEQUENCE [LARGE SCALE GENOMIC DNA]</scope>
    <source>
        <strain evidence="7">DSM 10017 / MPOB</strain>
    </source>
</reference>
<protein>
    <submittedName>
        <fullName evidence="6">4Fe-4S ferredoxin, iron-sulfur binding domain protein</fullName>
    </submittedName>
</protein>
<dbReference type="RefSeq" id="WP_011696894.1">
    <property type="nucleotide sequence ID" value="NC_008554.1"/>
</dbReference>